<sequence length="118" mass="12933">MTSVFSNIKVNNGCATIGGGFEFEGVKGIMHKGDFLPGGLPGRIRLATEDFREVKRGETQYFAILPSNGAERVILLLETFLPGEYVCMQVGDLRIAVEIVGNTLKIASDKLNQLFRIL</sequence>
<proteinExistence type="predicted"/>
<protein>
    <submittedName>
        <fullName evidence="1">Uncharacterized protein</fullName>
    </submittedName>
</protein>
<gene>
    <name evidence="1" type="ORF">GSM42_08155</name>
</gene>
<reference evidence="1 2" key="1">
    <citation type="submission" date="2019-12" db="EMBL/GenBank/DDBJ databases">
        <title>Whole-genome analyses of novel actinobacteria.</title>
        <authorList>
            <person name="Sahin N."/>
            <person name="Saygin H."/>
        </authorList>
    </citation>
    <scope>NUCLEOTIDE SEQUENCE [LARGE SCALE GENOMIC DNA]</scope>
    <source>
        <strain evidence="1 2">KC615</strain>
    </source>
</reference>
<comment type="caution">
    <text evidence="1">The sequence shown here is derived from an EMBL/GenBank/DDBJ whole genome shotgun (WGS) entry which is preliminary data.</text>
</comment>
<dbReference type="AlphaFoldDB" id="A0A6I4VQ41"/>
<evidence type="ECO:0000313" key="2">
    <source>
        <dbReference type="Proteomes" id="UP000430692"/>
    </source>
</evidence>
<keyword evidence="2" id="KW-1185">Reference proteome</keyword>
<organism evidence="1 2">
    <name type="scientific">Shimazuella alba</name>
    <dbReference type="NCBI Taxonomy" id="2690964"/>
    <lineage>
        <taxon>Bacteria</taxon>
        <taxon>Bacillati</taxon>
        <taxon>Bacillota</taxon>
        <taxon>Bacilli</taxon>
        <taxon>Bacillales</taxon>
        <taxon>Thermoactinomycetaceae</taxon>
        <taxon>Shimazuella</taxon>
    </lineage>
</organism>
<accession>A0A6I4VQ41</accession>
<dbReference type="EMBL" id="WUUL01000004">
    <property type="protein sequence ID" value="MXQ53699.1"/>
    <property type="molecule type" value="Genomic_DNA"/>
</dbReference>
<evidence type="ECO:0000313" key="1">
    <source>
        <dbReference type="EMBL" id="MXQ53699.1"/>
    </source>
</evidence>
<name>A0A6I4VQ41_9BACL</name>
<dbReference type="Proteomes" id="UP000430692">
    <property type="component" value="Unassembled WGS sequence"/>
</dbReference>
<dbReference type="RefSeq" id="WP_160801052.1">
    <property type="nucleotide sequence ID" value="NZ_WUUL01000004.1"/>
</dbReference>